<keyword evidence="3" id="KW-1185">Reference proteome</keyword>
<dbReference type="AlphaFoldDB" id="A0AAD7FQN5"/>
<gene>
    <name evidence="2" type="ORF">B0H17DRAFT_1149518</name>
</gene>
<feature type="region of interest" description="Disordered" evidence="1">
    <location>
        <begin position="181"/>
        <end position="222"/>
    </location>
</feature>
<protein>
    <submittedName>
        <fullName evidence="2">Uncharacterized protein</fullName>
    </submittedName>
</protein>
<evidence type="ECO:0000313" key="3">
    <source>
        <dbReference type="Proteomes" id="UP001221757"/>
    </source>
</evidence>
<name>A0AAD7FQN5_MYCRO</name>
<proteinExistence type="predicted"/>
<accession>A0AAD7FQN5</accession>
<sequence>MLRGVPAARNPTAPDPHQALTHRLHAPHLLERDADRQSERARPYTQAHTPLARMREGRIPAPTSIRIAHGCGSGPVSFCNTAVPTRPPSPALSAHTQQRLPHGMLVRMGEYERMIGCQLRHGRRRRGFRMRSGGPDTNTYEPADAGEACVGYEMCSGKEDAEQRNGDIDPLAATDKGLSEMKVGVSGDPTSFGWRPKEAPERAPQEQRMPYIRQSSKERQAEIWPWGRQGTLRVA</sequence>
<comment type="caution">
    <text evidence="2">The sequence shown here is derived from an EMBL/GenBank/DDBJ whole genome shotgun (WGS) entry which is preliminary data.</text>
</comment>
<reference evidence="2" key="1">
    <citation type="submission" date="2023-03" db="EMBL/GenBank/DDBJ databases">
        <title>Massive genome expansion in bonnet fungi (Mycena s.s.) driven by repeated elements and novel gene families across ecological guilds.</title>
        <authorList>
            <consortium name="Lawrence Berkeley National Laboratory"/>
            <person name="Harder C.B."/>
            <person name="Miyauchi S."/>
            <person name="Viragh M."/>
            <person name="Kuo A."/>
            <person name="Thoen E."/>
            <person name="Andreopoulos B."/>
            <person name="Lu D."/>
            <person name="Skrede I."/>
            <person name="Drula E."/>
            <person name="Henrissat B."/>
            <person name="Morin E."/>
            <person name="Kohler A."/>
            <person name="Barry K."/>
            <person name="LaButti K."/>
            <person name="Morin E."/>
            <person name="Salamov A."/>
            <person name="Lipzen A."/>
            <person name="Mereny Z."/>
            <person name="Hegedus B."/>
            <person name="Baldrian P."/>
            <person name="Stursova M."/>
            <person name="Weitz H."/>
            <person name="Taylor A."/>
            <person name="Grigoriev I.V."/>
            <person name="Nagy L.G."/>
            <person name="Martin F."/>
            <person name="Kauserud H."/>
        </authorList>
    </citation>
    <scope>NUCLEOTIDE SEQUENCE</scope>
    <source>
        <strain evidence="2">CBHHK067</strain>
    </source>
</reference>
<evidence type="ECO:0000313" key="2">
    <source>
        <dbReference type="EMBL" id="KAJ7637415.1"/>
    </source>
</evidence>
<dbReference type="Proteomes" id="UP001221757">
    <property type="component" value="Unassembled WGS sequence"/>
</dbReference>
<organism evidence="2 3">
    <name type="scientific">Mycena rosella</name>
    <name type="common">Pink bonnet</name>
    <name type="synonym">Agaricus rosellus</name>
    <dbReference type="NCBI Taxonomy" id="1033263"/>
    <lineage>
        <taxon>Eukaryota</taxon>
        <taxon>Fungi</taxon>
        <taxon>Dikarya</taxon>
        <taxon>Basidiomycota</taxon>
        <taxon>Agaricomycotina</taxon>
        <taxon>Agaricomycetes</taxon>
        <taxon>Agaricomycetidae</taxon>
        <taxon>Agaricales</taxon>
        <taxon>Marasmiineae</taxon>
        <taxon>Mycenaceae</taxon>
        <taxon>Mycena</taxon>
    </lineage>
</organism>
<feature type="compositionally biased region" description="Basic and acidic residues" evidence="1">
    <location>
        <begin position="195"/>
        <end position="205"/>
    </location>
</feature>
<dbReference type="EMBL" id="JARKIE010000460">
    <property type="protein sequence ID" value="KAJ7637415.1"/>
    <property type="molecule type" value="Genomic_DNA"/>
</dbReference>
<evidence type="ECO:0000256" key="1">
    <source>
        <dbReference type="SAM" id="MobiDB-lite"/>
    </source>
</evidence>